<protein>
    <submittedName>
        <fullName evidence="2">Uncharacterized protein</fullName>
    </submittedName>
</protein>
<accession>A0AC34RNZ9</accession>
<evidence type="ECO:0000313" key="2">
    <source>
        <dbReference type="WBParaSite" id="JU765_v2.g8797.t1"/>
    </source>
</evidence>
<dbReference type="Proteomes" id="UP000887576">
    <property type="component" value="Unplaced"/>
</dbReference>
<sequence>MVNPFSKDGVFTKITEALPGGGYITAPVHAAAGNPYHAAQACIAGFGTLAAVPFGPVASTVVGAGTAGLSGIFDQMGLSDDKRH</sequence>
<name>A0AC34RNZ9_9BILA</name>
<proteinExistence type="predicted"/>
<dbReference type="WBParaSite" id="JU765_v2.g8797.t1">
    <property type="protein sequence ID" value="JU765_v2.g8797.t1"/>
    <property type="gene ID" value="JU765_v2.g8797"/>
</dbReference>
<evidence type="ECO:0000313" key="1">
    <source>
        <dbReference type="Proteomes" id="UP000887576"/>
    </source>
</evidence>
<reference evidence="2" key="1">
    <citation type="submission" date="2022-11" db="UniProtKB">
        <authorList>
            <consortium name="WormBaseParasite"/>
        </authorList>
    </citation>
    <scope>IDENTIFICATION</scope>
</reference>
<organism evidence="1 2">
    <name type="scientific">Panagrolaimus sp. JU765</name>
    <dbReference type="NCBI Taxonomy" id="591449"/>
    <lineage>
        <taxon>Eukaryota</taxon>
        <taxon>Metazoa</taxon>
        <taxon>Ecdysozoa</taxon>
        <taxon>Nematoda</taxon>
        <taxon>Chromadorea</taxon>
        <taxon>Rhabditida</taxon>
        <taxon>Tylenchina</taxon>
        <taxon>Panagrolaimomorpha</taxon>
        <taxon>Panagrolaimoidea</taxon>
        <taxon>Panagrolaimidae</taxon>
        <taxon>Panagrolaimus</taxon>
    </lineage>
</organism>